<feature type="domain" description="Dyp-type peroxidase N-terminal" evidence="9">
    <location>
        <begin position="4"/>
        <end position="101"/>
    </location>
</feature>
<gene>
    <name evidence="11" type="ORF">SCNU_05321</name>
</gene>
<evidence type="ECO:0008006" key="13">
    <source>
        <dbReference type="Google" id="ProtNLM"/>
    </source>
</evidence>
<evidence type="ECO:0000256" key="6">
    <source>
        <dbReference type="ARBA" id="ARBA00023002"/>
    </source>
</evidence>
<proteinExistence type="inferred from homology"/>
<keyword evidence="4" id="KW-0479">Metal-binding</keyword>
<sequence>MARPPADNGVLGAAPDTDGLTVTVAVGSSLFDDRFGLANRRPASLTPMRVFRNDRPESAWTGGDLLIQICANHADTVHRAVREILRATRENMQILWRIRGFGSPPRPEGTPRNLMGFKDGTGNPQGADAQSLIWLDHDVSQPWTVGGTFVVVRLIRMFTEFWDRISINEQERIFGRRRDSGAPLDGNAEFDTPDYAADPKGFAVPADAHIRLANPRTPETARQRLIRRSYNYDLGVDDNGNLQSGHIFVCFQQNIQQQFETVQSRLDGEPLEDYVQPFGGGYFFVLPGIRTSSDWLGRGMLADGVAR</sequence>
<keyword evidence="7" id="KW-0408">Iron</keyword>
<dbReference type="PROSITE" id="PS51404">
    <property type="entry name" value="DYP_PEROXIDASE"/>
    <property type="match status" value="1"/>
</dbReference>
<organism evidence="11 12">
    <name type="scientific">Gordonia neofelifaecis NRRL B-59395</name>
    <dbReference type="NCBI Taxonomy" id="644548"/>
    <lineage>
        <taxon>Bacteria</taxon>
        <taxon>Bacillati</taxon>
        <taxon>Actinomycetota</taxon>
        <taxon>Actinomycetes</taxon>
        <taxon>Mycobacteriales</taxon>
        <taxon>Gordoniaceae</taxon>
        <taxon>Gordonia</taxon>
    </lineage>
</organism>
<keyword evidence="5" id="KW-0732">Signal</keyword>
<dbReference type="GO" id="GO:0046872">
    <property type="term" value="F:metal ion binding"/>
    <property type="evidence" value="ECO:0007669"/>
    <property type="project" value="UniProtKB-KW"/>
</dbReference>
<evidence type="ECO:0000259" key="10">
    <source>
        <dbReference type="Pfam" id="PF20628"/>
    </source>
</evidence>
<name>F1YGV0_9ACTN</name>
<evidence type="ECO:0000259" key="9">
    <source>
        <dbReference type="Pfam" id="PF04261"/>
    </source>
</evidence>
<keyword evidence="12" id="KW-1185">Reference proteome</keyword>
<comment type="caution">
    <text evidence="11">The sequence shown here is derived from an EMBL/GenBank/DDBJ whole genome shotgun (WGS) entry which is preliminary data.</text>
</comment>
<evidence type="ECO:0000256" key="1">
    <source>
        <dbReference type="ARBA" id="ARBA00001970"/>
    </source>
</evidence>
<evidence type="ECO:0000313" key="11">
    <source>
        <dbReference type="EMBL" id="EGD56248.1"/>
    </source>
</evidence>
<dbReference type="NCBIfam" id="TIGR01413">
    <property type="entry name" value="Dyp_perox_fam"/>
    <property type="match status" value="1"/>
</dbReference>
<reference evidence="11 12" key="1">
    <citation type="journal article" date="2011" name="J. Bacteriol.">
        <title>Draft Genome Sequence of Gordonia neofelifaecis NRRL B-59395, a Cholesterol-Degrading Actinomycete.</title>
        <authorList>
            <person name="Ge F."/>
            <person name="Li W."/>
            <person name="Chen G."/>
            <person name="Liu Y."/>
            <person name="Zhang G."/>
            <person name="Yong B."/>
            <person name="Wang Q."/>
            <person name="Wang N."/>
            <person name="Huang Z."/>
            <person name="Li W."/>
            <person name="Wang J."/>
            <person name="Wu C."/>
            <person name="Xie Q."/>
            <person name="Liu G."/>
        </authorList>
    </citation>
    <scope>NUCLEOTIDE SEQUENCE [LARGE SCALE GENOMIC DNA]</scope>
    <source>
        <strain evidence="11 12">NRRL B-59395</strain>
    </source>
</reference>
<dbReference type="GO" id="GO:0020037">
    <property type="term" value="F:heme binding"/>
    <property type="evidence" value="ECO:0007669"/>
    <property type="project" value="InterPro"/>
</dbReference>
<feature type="domain" description="Dyp-type peroxidase C-terminal" evidence="10">
    <location>
        <begin position="110"/>
        <end position="288"/>
    </location>
</feature>
<dbReference type="PANTHER" id="PTHR30521:SF4">
    <property type="entry name" value="DEFERROCHELATASE"/>
    <property type="match status" value="1"/>
</dbReference>
<dbReference type="AlphaFoldDB" id="F1YGV0"/>
<evidence type="ECO:0000256" key="2">
    <source>
        <dbReference type="ARBA" id="ARBA00022559"/>
    </source>
</evidence>
<dbReference type="eggNOG" id="COG2837">
    <property type="taxonomic scope" value="Bacteria"/>
</dbReference>
<dbReference type="Proteomes" id="UP000035065">
    <property type="component" value="Unassembled WGS sequence"/>
</dbReference>
<dbReference type="GO" id="GO:0004601">
    <property type="term" value="F:peroxidase activity"/>
    <property type="evidence" value="ECO:0007669"/>
    <property type="project" value="UniProtKB-KW"/>
</dbReference>
<dbReference type="SUPFAM" id="SSF54909">
    <property type="entry name" value="Dimeric alpha+beta barrel"/>
    <property type="match status" value="1"/>
</dbReference>
<dbReference type="PANTHER" id="PTHR30521">
    <property type="entry name" value="DEFERROCHELATASE/PEROXIDASE"/>
    <property type="match status" value="1"/>
</dbReference>
<keyword evidence="3" id="KW-0349">Heme</keyword>
<comment type="similarity">
    <text evidence="8">Belongs to the DyP-type peroxidase family.</text>
</comment>
<keyword evidence="6" id="KW-0560">Oxidoreductase</keyword>
<evidence type="ECO:0000256" key="4">
    <source>
        <dbReference type="ARBA" id="ARBA00022723"/>
    </source>
</evidence>
<dbReference type="InterPro" id="IPR006314">
    <property type="entry name" value="Dyp_peroxidase"/>
</dbReference>
<dbReference type="Pfam" id="PF20628">
    <property type="entry name" value="Dyp_perox_C"/>
    <property type="match status" value="1"/>
</dbReference>
<evidence type="ECO:0000256" key="8">
    <source>
        <dbReference type="ARBA" id="ARBA00025737"/>
    </source>
</evidence>
<dbReference type="EMBL" id="AEUD01000003">
    <property type="protein sequence ID" value="EGD56248.1"/>
    <property type="molecule type" value="Genomic_DNA"/>
</dbReference>
<accession>F1YGV0</accession>
<evidence type="ECO:0000256" key="5">
    <source>
        <dbReference type="ARBA" id="ARBA00022729"/>
    </source>
</evidence>
<evidence type="ECO:0000256" key="7">
    <source>
        <dbReference type="ARBA" id="ARBA00023004"/>
    </source>
</evidence>
<comment type="cofactor">
    <cofactor evidence="1">
        <name>heme b</name>
        <dbReference type="ChEBI" id="CHEBI:60344"/>
    </cofactor>
</comment>
<dbReference type="Pfam" id="PF04261">
    <property type="entry name" value="Dyp_perox_N"/>
    <property type="match status" value="1"/>
</dbReference>
<dbReference type="InterPro" id="IPR048327">
    <property type="entry name" value="Dyp_perox_N"/>
</dbReference>
<evidence type="ECO:0000256" key="3">
    <source>
        <dbReference type="ARBA" id="ARBA00022617"/>
    </source>
</evidence>
<dbReference type="InterPro" id="IPR011008">
    <property type="entry name" value="Dimeric_a/b-barrel"/>
</dbReference>
<dbReference type="STRING" id="644548.SCNU_05321"/>
<evidence type="ECO:0000313" key="12">
    <source>
        <dbReference type="Proteomes" id="UP000035065"/>
    </source>
</evidence>
<protein>
    <recommendedName>
        <fullName evidence="13">Dyp-type peroxidase family protein</fullName>
    </recommendedName>
</protein>
<dbReference type="InterPro" id="IPR048328">
    <property type="entry name" value="Dyp_perox_C"/>
</dbReference>
<dbReference type="GO" id="GO:0005829">
    <property type="term" value="C:cytosol"/>
    <property type="evidence" value="ECO:0007669"/>
    <property type="project" value="TreeGrafter"/>
</dbReference>
<keyword evidence="2" id="KW-0575">Peroxidase</keyword>